<dbReference type="EMBL" id="LT594324">
    <property type="protein sequence ID" value="SBT43103.1"/>
    <property type="molecule type" value="Genomic_DNA"/>
</dbReference>
<protein>
    <submittedName>
        <fullName evidence="2">Uncharacterized membrane protein</fullName>
    </submittedName>
</protein>
<gene>
    <name evidence="2" type="ORF">GA0070621_1692</name>
</gene>
<keyword evidence="3" id="KW-1185">Reference proteome</keyword>
<proteinExistence type="predicted"/>
<dbReference type="SUPFAM" id="SSF52317">
    <property type="entry name" value="Class I glutamine amidotransferase-like"/>
    <property type="match status" value="1"/>
</dbReference>
<name>A0A1A8ZGV0_9ACTN</name>
<dbReference type="OrthoDB" id="9781333at2"/>
<sequence>MTRKSVLIAGESWTVHSIHQKGFDSFTTTEYAEGVQWLRQALEDGGWQVSYQPAHVAATDFPSTVEELNAYDCVIISDVGANTFLLHPETFTKSVPRPDRLAVLRDWVRGGGGVIMVGGYLTFQGIDAKARYAGSAIEDALPVTMHPYDDRAERPAGVTPAVRLPEHPAIRGVTGTWPDLLGYNVVRPRPEADVVVTVDADPLVVAWDHGRGRGLAFTSDCGPHWAPPTFVDWDGYAPLWQQMVSWTAGEGR</sequence>
<dbReference type="AlphaFoldDB" id="A0A1A8ZGV0"/>
<dbReference type="InterPro" id="IPR010768">
    <property type="entry name" value="GATase1-like"/>
</dbReference>
<dbReference type="RefSeq" id="WP_091192872.1">
    <property type="nucleotide sequence ID" value="NZ_LT594324.1"/>
</dbReference>
<feature type="domain" description="Putative glutamine amidotransferase" evidence="1">
    <location>
        <begin position="6"/>
        <end position="247"/>
    </location>
</feature>
<evidence type="ECO:0000313" key="2">
    <source>
        <dbReference type="EMBL" id="SBT43103.1"/>
    </source>
</evidence>
<accession>A0A1A8ZGV0</accession>
<evidence type="ECO:0000313" key="3">
    <source>
        <dbReference type="Proteomes" id="UP000198765"/>
    </source>
</evidence>
<dbReference type="PATRIC" id="fig|299146.4.peg.1750"/>
<organism evidence="2 3">
    <name type="scientific">Micromonospora narathiwatensis</name>
    <dbReference type="NCBI Taxonomy" id="299146"/>
    <lineage>
        <taxon>Bacteria</taxon>
        <taxon>Bacillati</taxon>
        <taxon>Actinomycetota</taxon>
        <taxon>Actinomycetes</taxon>
        <taxon>Micromonosporales</taxon>
        <taxon>Micromonosporaceae</taxon>
        <taxon>Micromonospora</taxon>
    </lineage>
</organism>
<dbReference type="PANTHER" id="PTHR37947">
    <property type="entry name" value="BLL2462 PROTEIN"/>
    <property type="match status" value="1"/>
</dbReference>
<evidence type="ECO:0000259" key="1">
    <source>
        <dbReference type="Pfam" id="PF07090"/>
    </source>
</evidence>
<dbReference type="Gene3D" id="3.40.50.880">
    <property type="match status" value="1"/>
</dbReference>
<dbReference type="Proteomes" id="UP000198765">
    <property type="component" value="Chromosome I"/>
</dbReference>
<reference evidence="2 3" key="1">
    <citation type="submission" date="2016-06" db="EMBL/GenBank/DDBJ databases">
        <authorList>
            <person name="Kjaerup R.B."/>
            <person name="Dalgaard T.S."/>
            <person name="Juul-Madsen H.R."/>
        </authorList>
    </citation>
    <scope>NUCLEOTIDE SEQUENCE [LARGE SCALE GENOMIC DNA]</scope>
    <source>
        <strain evidence="2 3">DSM 45248</strain>
    </source>
</reference>
<dbReference type="Pfam" id="PF07090">
    <property type="entry name" value="GATase1_like"/>
    <property type="match status" value="1"/>
</dbReference>
<dbReference type="InterPro" id="IPR029062">
    <property type="entry name" value="Class_I_gatase-like"/>
</dbReference>
<dbReference type="PANTHER" id="PTHR37947:SF1">
    <property type="entry name" value="BLL2462 PROTEIN"/>
    <property type="match status" value="1"/>
</dbReference>